<organism evidence="2 3">
    <name type="scientific">Candidatus Avichristensenella intestinipullorum</name>
    <dbReference type="NCBI Taxonomy" id="2840693"/>
    <lineage>
        <taxon>Bacteria</taxon>
        <taxon>Bacillati</taxon>
        <taxon>Bacillota</taxon>
        <taxon>Clostridia</taxon>
        <taxon>Candidatus Avichristensenella</taxon>
    </lineage>
</organism>
<sequence length="380" mass="40790">MKFFEDAVLQARKRGHLVCGDHYLCRRTPEATVLILCDGVGSGVYANVAAVTCASRLYALLEEGCSLRAACSMVAESMHRARTEEIPFAAFVVARILPGGQYTAYAYENPGPVHIKQGVAAACEQRFLTVQYEMIAESAGMMEMGDALLLCSDGVTHAGIGGGYAMGWETQGLVGEMNAALRRGLSGEALLSHILHTAFVISGRAYWDDTSLALATCREARELTVLTGPPASRADDARVIAALMNAPGRKVICGSSTTEIASRELKRPAVITGMRLTPDTPPEYRMEGVDLITEGVLTLNQAMNLLEGGVDLRAGDGVVFRLCRMLTEADAVTFLVGGGQNAGHEDPLFRQLGVKPRQVIVEKLVECLQNKGKLVAVRRC</sequence>
<feature type="domain" description="PPM-type phosphatase" evidence="1">
    <location>
        <begin position="30"/>
        <end position="216"/>
    </location>
</feature>
<proteinExistence type="predicted"/>
<dbReference type="SUPFAM" id="SSF81606">
    <property type="entry name" value="PP2C-like"/>
    <property type="match status" value="1"/>
</dbReference>
<evidence type="ECO:0000313" key="2">
    <source>
        <dbReference type="EMBL" id="HIQ63854.1"/>
    </source>
</evidence>
<dbReference type="EMBL" id="DVFI01000133">
    <property type="protein sequence ID" value="HIQ63854.1"/>
    <property type="molecule type" value="Genomic_DNA"/>
</dbReference>
<evidence type="ECO:0000259" key="1">
    <source>
        <dbReference type="Pfam" id="PF07228"/>
    </source>
</evidence>
<gene>
    <name evidence="2" type="ORF">IAA66_09780</name>
</gene>
<reference evidence="2" key="2">
    <citation type="journal article" date="2021" name="PeerJ">
        <title>Extensive microbial diversity within the chicken gut microbiome revealed by metagenomics and culture.</title>
        <authorList>
            <person name="Gilroy R."/>
            <person name="Ravi A."/>
            <person name="Getino M."/>
            <person name="Pursley I."/>
            <person name="Horton D.L."/>
            <person name="Alikhan N.F."/>
            <person name="Baker D."/>
            <person name="Gharbi K."/>
            <person name="Hall N."/>
            <person name="Watson M."/>
            <person name="Adriaenssens E.M."/>
            <person name="Foster-Nyarko E."/>
            <person name="Jarju S."/>
            <person name="Secka A."/>
            <person name="Antonio M."/>
            <person name="Oren A."/>
            <person name="Chaudhuri R.R."/>
            <person name="La Ragione R."/>
            <person name="Hildebrand F."/>
            <person name="Pallen M.J."/>
        </authorList>
    </citation>
    <scope>NUCLEOTIDE SEQUENCE</scope>
    <source>
        <strain evidence="2">ChiHile30-977</strain>
    </source>
</reference>
<dbReference type="InterPro" id="IPR036457">
    <property type="entry name" value="PPM-type-like_dom_sf"/>
</dbReference>
<dbReference type="Gene3D" id="3.60.40.10">
    <property type="entry name" value="PPM-type phosphatase domain"/>
    <property type="match status" value="1"/>
</dbReference>
<reference evidence="2" key="1">
    <citation type="submission" date="2020-10" db="EMBL/GenBank/DDBJ databases">
        <authorList>
            <person name="Gilroy R."/>
        </authorList>
    </citation>
    <scope>NUCLEOTIDE SEQUENCE</scope>
    <source>
        <strain evidence="2">ChiHile30-977</strain>
    </source>
</reference>
<evidence type="ECO:0000313" key="3">
    <source>
        <dbReference type="Proteomes" id="UP000886819"/>
    </source>
</evidence>
<name>A0A9D0YXE5_9FIRM</name>
<dbReference type="InterPro" id="IPR001932">
    <property type="entry name" value="PPM-type_phosphatase-like_dom"/>
</dbReference>
<dbReference type="Proteomes" id="UP000886819">
    <property type="component" value="Unassembled WGS sequence"/>
</dbReference>
<dbReference type="AlphaFoldDB" id="A0A9D0YXE5"/>
<accession>A0A9D0YXE5</accession>
<comment type="caution">
    <text evidence="2">The sequence shown here is derived from an EMBL/GenBank/DDBJ whole genome shotgun (WGS) entry which is preliminary data.</text>
</comment>
<dbReference type="Pfam" id="PF07228">
    <property type="entry name" value="SpoIIE"/>
    <property type="match status" value="1"/>
</dbReference>
<protein>
    <submittedName>
        <fullName evidence="2">SpoIIE family protein phosphatase</fullName>
    </submittedName>
</protein>